<dbReference type="Gene3D" id="1.25.10.10">
    <property type="entry name" value="Leucine-rich Repeat Variant"/>
    <property type="match status" value="1"/>
</dbReference>
<proteinExistence type="predicted"/>
<dbReference type="STRING" id="1586287.BBK82_38305"/>
<dbReference type="EMBL" id="CP016793">
    <property type="protein sequence ID" value="ANZ40971.1"/>
    <property type="molecule type" value="Genomic_DNA"/>
</dbReference>
<evidence type="ECO:0000313" key="1">
    <source>
        <dbReference type="EMBL" id="ANZ40971.1"/>
    </source>
</evidence>
<dbReference type="KEGG" id="led:BBK82_38305"/>
<reference evidence="1 2" key="1">
    <citation type="submission" date="2016-07" db="EMBL/GenBank/DDBJ databases">
        <title>Complete genome sequence of the Lentzea guizhouensis DHS C013.</title>
        <authorList>
            <person name="Cao C."/>
        </authorList>
    </citation>
    <scope>NUCLEOTIDE SEQUENCE [LARGE SCALE GENOMIC DNA]</scope>
    <source>
        <strain evidence="1 2">DHS C013</strain>
    </source>
</reference>
<name>A0A1B2HTC6_9PSEU</name>
<accession>A0A1B2HTC6</accession>
<dbReference type="InterPro" id="IPR011989">
    <property type="entry name" value="ARM-like"/>
</dbReference>
<dbReference type="Proteomes" id="UP000093053">
    <property type="component" value="Chromosome"/>
</dbReference>
<organism evidence="1 2">
    <name type="scientific">Lentzea guizhouensis</name>
    <dbReference type="NCBI Taxonomy" id="1586287"/>
    <lineage>
        <taxon>Bacteria</taxon>
        <taxon>Bacillati</taxon>
        <taxon>Actinomycetota</taxon>
        <taxon>Actinomycetes</taxon>
        <taxon>Pseudonocardiales</taxon>
        <taxon>Pseudonocardiaceae</taxon>
        <taxon>Lentzea</taxon>
    </lineage>
</organism>
<dbReference type="AlphaFoldDB" id="A0A1B2HTC6"/>
<protein>
    <submittedName>
        <fullName evidence="1">Uncharacterized protein</fullName>
    </submittedName>
</protein>
<evidence type="ECO:0000313" key="2">
    <source>
        <dbReference type="Proteomes" id="UP000093053"/>
    </source>
</evidence>
<sequence length="68" mass="6993">MSAPDEVLLRLDDDVRAAGAANPALPADRLRQALADKLPNIRQTAASNPSLTAAEIGQLCTGARGDPA</sequence>
<keyword evidence="2" id="KW-1185">Reference proteome</keyword>
<gene>
    <name evidence="1" type="ORF">BBK82_38305</name>
</gene>